<name>B5RHV4_MUSBA</name>
<reference evidence="2" key="1">
    <citation type="journal article" date="2008" name="BMC Genomics">
        <title>Insights into the Musa genome: syntenic relationships to rice and between Musa species.</title>
        <authorList>
            <person name="Lescot M."/>
            <person name="Piffanelli P."/>
            <person name="Ciampi A.Y."/>
            <person name="Ruiz M."/>
            <person name="Blanc G."/>
            <person name="Leebens-Mack J."/>
            <person name="da Silva F.R."/>
            <person name="Santos C.M."/>
            <person name="D'Hont A."/>
            <person name="Garsmeur O."/>
            <person name="Vilarinhos A.D."/>
            <person name="Kanamori H."/>
            <person name="Matsumoto T."/>
            <person name="Ronning C.M."/>
            <person name="Cheung F."/>
            <person name="Haas B.J."/>
            <person name="Althoff R."/>
            <person name="Arbogast T."/>
            <person name="Hine E."/>
            <person name="Pappas G.J.Jr."/>
            <person name="Sasaki T."/>
            <person name="Souza M.T.Jr."/>
            <person name="Miller R.N."/>
            <person name="Glaszmann J.C."/>
            <person name="Town C.D."/>
        </authorList>
    </citation>
    <scope>NUCLEOTIDE SEQUENCE</scope>
</reference>
<dbReference type="AlphaFoldDB" id="B5RHV4"/>
<keyword evidence="1" id="KW-1133">Transmembrane helix</keyword>
<keyword evidence="1" id="KW-0812">Transmembrane</keyword>
<proteinExistence type="predicted"/>
<reference evidence="2" key="2">
    <citation type="journal article" date="2008" name="J. Virol.">
        <title>A single Banana streak virus integration event in the banana genome as the origin of infectious endogenous pararetrovirus.</title>
        <authorList>
            <person name="Gayral P."/>
            <person name="Noa-Carrazana J.C."/>
            <person name="Lescot M."/>
            <person name="Lheureux F."/>
            <person name="Lockhart B.E."/>
            <person name="Matsumoto T."/>
            <person name="Piffanelli P."/>
            <person name="Iskra-Caruana M.L."/>
        </authorList>
    </citation>
    <scope>NUCLEOTIDE SEQUENCE</scope>
</reference>
<evidence type="ECO:0000256" key="1">
    <source>
        <dbReference type="SAM" id="Phobius"/>
    </source>
</evidence>
<dbReference type="EMBL" id="AP009326">
    <property type="protein sequence ID" value="BAG71003.1"/>
    <property type="molecule type" value="Genomic_DNA"/>
</dbReference>
<sequence length="135" mass="14288">MPPQDGAHDKDTNLVSMKRMIAAAIVVAAAATTMATVAIATTVAATTTTAMATAMAAVAIATTEAIAEEIGGSYSEEERWGSAGEHSNRDAAVEGNRRWRRVTVEKIVVVRRGGKICHTDNLTTKLLPPEAKKQR</sequence>
<evidence type="ECO:0000313" key="2">
    <source>
        <dbReference type="EMBL" id="BAG71003.1"/>
    </source>
</evidence>
<protein>
    <submittedName>
        <fullName evidence="2">Uncharacterized protein</fullName>
    </submittedName>
</protein>
<accession>B5RHV4</accession>
<keyword evidence="1" id="KW-0472">Membrane</keyword>
<organism evidence="2">
    <name type="scientific">Musa balbisiana</name>
    <name type="common">Banana</name>
    <dbReference type="NCBI Taxonomy" id="52838"/>
    <lineage>
        <taxon>Eukaryota</taxon>
        <taxon>Viridiplantae</taxon>
        <taxon>Streptophyta</taxon>
        <taxon>Embryophyta</taxon>
        <taxon>Tracheophyta</taxon>
        <taxon>Spermatophyta</taxon>
        <taxon>Magnoliopsida</taxon>
        <taxon>Liliopsida</taxon>
        <taxon>Zingiberales</taxon>
        <taxon>Musaceae</taxon>
        <taxon>Musa</taxon>
    </lineage>
</organism>
<feature type="transmembrane region" description="Helical" evidence="1">
    <location>
        <begin position="20"/>
        <end position="45"/>
    </location>
</feature>